<sequence length="199" mass="23086">MSTMPLEYILLPRAVSQREIASKPDQDISQPLRQKPNKKHNASTDLDHSSSLSSSIPLKRSSPVSDESDQPKRRRVSLQDPIFITSPLSSIDDPTRKSPVPEKQETSPFDSKSLETERMKMVNNHVEEITHEETNYDTYEEIYREETNYDAYETQQEEECGEGMRIERSGDGFVIRLKCRCKLAYRILFSDHHLYFKSL</sequence>
<proteinExistence type="predicted"/>
<feature type="compositionally biased region" description="Low complexity" evidence="1">
    <location>
        <begin position="49"/>
        <end position="65"/>
    </location>
</feature>
<protein>
    <submittedName>
        <fullName evidence="2">Uncharacterized protein</fullName>
    </submittedName>
</protein>
<feature type="region of interest" description="Disordered" evidence="1">
    <location>
        <begin position="13"/>
        <end position="111"/>
    </location>
</feature>
<organism evidence="2">
    <name type="scientific">Brassica cretica</name>
    <name type="common">Mustard</name>
    <dbReference type="NCBI Taxonomy" id="69181"/>
    <lineage>
        <taxon>Eukaryota</taxon>
        <taxon>Viridiplantae</taxon>
        <taxon>Streptophyta</taxon>
        <taxon>Embryophyta</taxon>
        <taxon>Tracheophyta</taxon>
        <taxon>Spermatophyta</taxon>
        <taxon>Magnoliopsida</taxon>
        <taxon>eudicotyledons</taxon>
        <taxon>Gunneridae</taxon>
        <taxon>Pentapetalae</taxon>
        <taxon>rosids</taxon>
        <taxon>malvids</taxon>
        <taxon>Brassicales</taxon>
        <taxon>Brassicaceae</taxon>
        <taxon>Brassiceae</taxon>
        <taxon>Brassica</taxon>
    </lineage>
</organism>
<comment type="caution">
    <text evidence="2">The sequence shown here is derived from an EMBL/GenBank/DDBJ whole genome shotgun (WGS) entry which is preliminary data.</text>
</comment>
<name>A0A8S9M175_BRACR</name>
<dbReference type="AlphaFoldDB" id="A0A8S9M175"/>
<feature type="compositionally biased region" description="Basic and acidic residues" evidence="1">
    <location>
        <begin position="93"/>
        <end position="105"/>
    </location>
</feature>
<dbReference type="EMBL" id="QGKY02000089">
    <property type="protein sequence ID" value="KAF2611769.1"/>
    <property type="molecule type" value="Genomic_DNA"/>
</dbReference>
<accession>A0A8S9M175</accession>
<reference evidence="2" key="1">
    <citation type="submission" date="2019-12" db="EMBL/GenBank/DDBJ databases">
        <title>Genome sequencing and annotation of Brassica cretica.</title>
        <authorList>
            <person name="Studholme D.J."/>
            <person name="Sarris P.F."/>
        </authorList>
    </citation>
    <scope>NUCLEOTIDE SEQUENCE</scope>
    <source>
        <strain evidence="2">PFS-102/07</strain>
        <tissue evidence="2">Leaf</tissue>
    </source>
</reference>
<evidence type="ECO:0000313" key="2">
    <source>
        <dbReference type="EMBL" id="KAF2611769.1"/>
    </source>
</evidence>
<gene>
    <name evidence="2" type="ORF">F2Q70_00008588</name>
</gene>
<evidence type="ECO:0000256" key="1">
    <source>
        <dbReference type="SAM" id="MobiDB-lite"/>
    </source>
</evidence>